<proteinExistence type="predicted"/>
<keyword evidence="6" id="KW-0833">Ubl conjugation pathway</keyword>
<dbReference type="PANTHER" id="PTHR14134">
    <property type="entry name" value="E3 UBIQUITIN-PROTEIN LIGASE RAD18"/>
    <property type="match status" value="1"/>
</dbReference>
<dbReference type="GO" id="GO:0003697">
    <property type="term" value="F:single-stranded DNA binding"/>
    <property type="evidence" value="ECO:0007669"/>
    <property type="project" value="InterPro"/>
</dbReference>
<dbReference type="GO" id="GO:0005634">
    <property type="term" value="C:nucleus"/>
    <property type="evidence" value="ECO:0007669"/>
    <property type="project" value="UniProtKB-SubCell"/>
</dbReference>
<reference evidence="13 14" key="1">
    <citation type="journal article" date="2018" name="Nat. Ecol. Evol.">
        <title>Shark genomes provide insights into elasmobranch evolution and the origin of vertebrates.</title>
        <authorList>
            <person name="Hara Y"/>
            <person name="Yamaguchi K"/>
            <person name="Onimaru K"/>
            <person name="Kadota M"/>
            <person name="Koyanagi M"/>
            <person name="Keeley SD"/>
            <person name="Tatsumi K"/>
            <person name="Tanaka K"/>
            <person name="Motone F"/>
            <person name="Kageyama Y"/>
            <person name="Nozu R"/>
            <person name="Adachi N"/>
            <person name="Nishimura O"/>
            <person name="Nakagawa R"/>
            <person name="Tanegashima C"/>
            <person name="Kiyatake I"/>
            <person name="Matsumoto R"/>
            <person name="Murakumo K"/>
            <person name="Nishida K"/>
            <person name="Terakita A"/>
            <person name="Kuratani S"/>
            <person name="Sato K"/>
            <person name="Hyodo S Kuraku.S."/>
        </authorList>
    </citation>
    <scope>NUCLEOTIDE SEQUENCE [LARGE SCALE GENOMIC DNA]</scope>
</reference>
<name>A0A401Q6K3_SCYTO</name>
<accession>A0A401Q6K3</accession>
<dbReference type="GO" id="GO:0006281">
    <property type="term" value="P:DNA repair"/>
    <property type="evidence" value="ECO:0007669"/>
    <property type="project" value="UniProtKB-KW"/>
</dbReference>
<dbReference type="SMART" id="SM00734">
    <property type="entry name" value="ZnF_Rad18"/>
    <property type="match status" value="1"/>
</dbReference>
<dbReference type="EMBL" id="BFAA01027693">
    <property type="protein sequence ID" value="GCB80957.1"/>
    <property type="molecule type" value="Genomic_DNA"/>
</dbReference>
<comment type="caution">
    <text evidence="13">The sequence shown here is derived from an EMBL/GenBank/DDBJ whole genome shotgun (WGS) entry which is preliminary data.</text>
</comment>
<dbReference type="FunFam" id="3.30.160.60:FF:000331">
    <property type="entry name" value="E3 ubiquitin-protein ligase RAD18"/>
    <property type="match status" value="1"/>
</dbReference>
<keyword evidence="4 11" id="KW-0227">DNA damage</keyword>
<sequence length="89" mass="9676">MRSSGGMSTEKQCQEEQNSTCSKSITAAPNCLAHRTQGNTDVPEEPSTSGLKEIVKVNCPVCAVAIPENNINKHLDSCLTREDKKESLR</sequence>
<protein>
    <recommendedName>
        <fullName evidence="12">UBZ4-type domain-containing protein</fullName>
    </recommendedName>
</protein>
<keyword evidence="2" id="KW-0808">Transferase</keyword>
<dbReference type="GO" id="GO:0008270">
    <property type="term" value="F:zinc ion binding"/>
    <property type="evidence" value="ECO:0007669"/>
    <property type="project" value="UniProtKB-KW"/>
</dbReference>
<keyword evidence="5 11" id="KW-0863">Zinc-finger</keyword>
<dbReference type="PANTHER" id="PTHR14134:SF2">
    <property type="entry name" value="E3 UBIQUITIN-PROTEIN LIGASE RAD18"/>
    <property type="match status" value="1"/>
</dbReference>
<evidence type="ECO:0000313" key="14">
    <source>
        <dbReference type="Proteomes" id="UP000288216"/>
    </source>
</evidence>
<dbReference type="Proteomes" id="UP000288216">
    <property type="component" value="Unassembled WGS sequence"/>
</dbReference>
<feature type="non-terminal residue" evidence="13">
    <location>
        <position position="89"/>
    </location>
</feature>
<evidence type="ECO:0000259" key="12">
    <source>
        <dbReference type="PROSITE" id="PS51908"/>
    </source>
</evidence>
<dbReference type="InterPro" id="IPR006642">
    <property type="entry name" value="Rad18_UBZ4"/>
</dbReference>
<evidence type="ECO:0000256" key="2">
    <source>
        <dbReference type="ARBA" id="ARBA00022679"/>
    </source>
</evidence>
<dbReference type="PROSITE" id="PS51908">
    <property type="entry name" value="ZF_UBZ4"/>
    <property type="match status" value="1"/>
</dbReference>
<comment type="subcellular location">
    <subcellularLocation>
        <location evidence="1">Nucleus</location>
    </subcellularLocation>
</comment>
<dbReference type="GO" id="GO:0006301">
    <property type="term" value="P:DNA damage tolerance"/>
    <property type="evidence" value="ECO:0007669"/>
    <property type="project" value="InterPro"/>
</dbReference>
<dbReference type="GO" id="GO:0006513">
    <property type="term" value="P:protein monoubiquitination"/>
    <property type="evidence" value="ECO:0007669"/>
    <property type="project" value="InterPro"/>
</dbReference>
<evidence type="ECO:0000256" key="9">
    <source>
        <dbReference type="ARBA" id="ARBA00023242"/>
    </source>
</evidence>
<keyword evidence="9" id="KW-0539">Nucleus</keyword>
<evidence type="ECO:0000256" key="7">
    <source>
        <dbReference type="ARBA" id="ARBA00022833"/>
    </source>
</evidence>
<evidence type="ECO:0000256" key="3">
    <source>
        <dbReference type="ARBA" id="ARBA00022723"/>
    </source>
</evidence>
<dbReference type="OrthoDB" id="9049620at2759"/>
<keyword evidence="7" id="KW-0862">Zinc</keyword>
<evidence type="ECO:0000256" key="5">
    <source>
        <dbReference type="ARBA" id="ARBA00022771"/>
    </source>
</evidence>
<keyword evidence="8 11" id="KW-0234">DNA repair</keyword>
<evidence type="ECO:0000256" key="4">
    <source>
        <dbReference type="ARBA" id="ARBA00022763"/>
    </source>
</evidence>
<dbReference type="GO" id="GO:0061630">
    <property type="term" value="F:ubiquitin protein ligase activity"/>
    <property type="evidence" value="ECO:0007669"/>
    <property type="project" value="InterPro"/>
</dbReference>
<evidence type="ECO:0000256" key="6">
    <source>
        <dbReference type="ARBA" id="ARBA00022786"/>
    </source>
</evidence>
<gene>
    <name evidence="13" type="ORF">scyTo_0023259</name>
</gene>
<evidence type="ECO:0000256" key="11">
    <source>
        <dbReference type="PROSITE-ProRule" id="PRU01256"/>
    </source>
</evidence>
<dbReference type="Gene3D" id="3.30.160.60">
    <property type="entry name" value="Classic Zinc Finger"/>
    <property type="match status" value="1"/>
</dbReference>
<dbReference type="InterPro" id="IPR039577">
    <property type="entry name" value="Rad18"/>
</dbReference>
<organism evidence="13 14">
    <name type="scientific">Scyliorhinus torazame</name>
    <name type="common">Cloudy catshark</name>
    <name type="synonym">Catulus torazame</name>
    <dbReference type="NCBI Taxonomy" id="75743"/>
    <lineage>
        <taxon>Eukaryota</taxon>
        <taxon>Metazoa</taxon>
        <taxon>Chordata</taxon>
        <taxon>Craniata</taxon>
        <taxon>Vertebrata</taxon>
        <taxon>Chondrichthyes</taxon>
        <taxon>Elasmobranchii</taxon>
        <taxon>Galeomorphii</taxon>
        <taxon>Galeoidea</taxon>
        <taxon>Carcharhiniformes</taxon>
        <taxon>Scyliorhinidae</taxon>
        <taxon>Scyliorhinus</taxon>
    </lineage>
</organism>
<keyword evidence="3" id="KW-0479">Metal-binding</keyword>
<dbReference type="STRING" id="75743.A0A401Q6K3"/>
<evidence type="ECO:0000313" key="13">
    <source>
        <dbReference type="EMBL" id="GCB80957.1"/>
    </source>
</evidence>
<dbReference type="GO" id="GO:0097505">
    <property type="term" value="C:Rad6-Rad18 complex"/>
    <property type="evidence" value="ECO:0007669"/>
    <property type="project" value="TreeGrafter"/>
</dbReference>
<keyword evidence="14" id="KW-1185">Reference proteome</keyword>
<feature type="domain" description="UBZ4-type" evidence="12">
    <location>
        <begin position="56"/>
        <end position="83"/>
    </location>
</feature>
<comment type="pathway">
    <text evidence="10">Protein modification.</text>
</comment>
<evidence type="ECO:0000256" key="10">
    <source>
        <dbReference type="ARBA" id="ARBA00043952"/>
    </source>
</evidence>
<evidence type="ECO:0000256" key="1">
    <source>
        <dbReference type="ARBA" id="ARBA00004123"/>
    </source>
</evidence>
<evidence type="ECO:0000256" key="8">
    <source>
        <dbReference type="ARBA" id="ARBA00023204"/>
    </source>
</evidence>
<dbReference type="AlphaFoldDB" id="A0A401Q6K3"/>